<dbReference type="PANTHER" id="PTHR23517">
    <property type="entry name" value="RESISTANCE PROTEIN MDTM, PUTATIVE-RELATED-RELATED"/>
    <property type="match status" value="1"/>
</dbReference>
<dbReference type="GO" id="GO:0022857">
    <property type="term" value="F:transmembrane transporter activity"/>
    <property type="evidence" value="ECO:0007669"/>
    <property type="project" value="InterPro"/>
</dbReference>
<dbReference type="InterPro" id="IPR011701">
    <property type="entry name" value="MFS"/>
</dbReference>
<feature type="domain" description="Major facilitator superfamily (MFS) profile" evidence="8">
    <location>
        <begin position="1"/>
        <end position="386"/>
    </location>
</feature>
<feature type="transmembrane region" description="Helical" evidence="7">
    <location>
        <begin position="75"/>
        <end position="94"/>
    </location>
</feature>
<dbReference type="GO" id="GO:0005886">
    <property type="term" value="C:plasma membrane"/>
    <property type="evidence" value="ECO:0007669"/>
    <property type="project" value="UniProtKB-SubCell"/>
</dbReference>
<evidence type="ECO:0000256" key="5">
    <source>
        <dbReference type="ARBA" id="ARBA00022989"/>
    </source>
</evidence>
<keyword evidence="6 7" id="KW-0472">Membrane</keyword>
<evidence type="ECO:0000256" key="7">
    <source>
        <dbReference type="SAM" id="Phobius"/>
    </source>
</evidence>
<reference evidence="9 10" key="2">
    <citation type="submission" date="2019-05" db="EMBL/GenBank/DDBJ databases">
        <title>Genome evolution of the obligate endosymbiont Buchnera aphidicola.</title>
        <authorList>
            <person name="Moran N.A."/>
        </authorList>
    </citation>
    <scope>NUCLEOTIDE SEQUENCE [LARGE SCALE GENOMIC DNA]</scope>
    <source>
        <strain evidence="9 10">Rpa</strain>
    </source>
</reference>
<feature type="transmembrane region" description="Helical" evidence="7">
    <location>
        <begin position="159"/>
        <end position="181"/>
    </location>
</feature>
<comment type="subcellular location">
    <subcellularLocation>
        <location evidence="1">Cell membrane</location>
        <topology evidence="1">Multi-pass membrane protein</topology>
    </subcellularLocation>
</comment>
<feature type="transmembrane region" description="Helical" evidence="7">
    <location>
        <begin position="208"/>
        <end position="230"/>
    </location>
</feature>
<dbReference type="Gene3D" id="1.20.1250.20">
    <property type="entry name" value="MFS general substrate transporter like domains"/>
    <property type="match status" value="1"/>
</dbReference>
<dbReference type="SUPFAM" id="SSF103473">
    <property type="entry name" value="MFS general substrate transporter"/>
    <property type="match status" value="1"/>
</dbReference>
<dbReference type="PANTHER" id="PTHR23517:SF2">
    <property type="entry name" value="MULTIDRUG RESISTANCE PROTEIN MDTH"/>
    <property type="match status" value="1"/>
</dbReference>
<evidence type="ECO:0000313" key="10">
    <source>
        <dbReference type="Proteomes" id="UP000298688"/>
    </source>
</evidence>
<evidence type="ECO:0000256" key="1">
    <source>
        <dbReference type="ARBA" id="ARBA00004651"/>
    </source>
</evidence>
<evidence type="ECO:0000256" key="3">
    <source>
        <dbReference type="ARBA" id="ARBA00022475"/>
    </source>
</evidence>
<accession>A0A4D6YHI8</accession>
<evidence type="ECO:0000256" key="4">
    <source>
        <dbReference type="ARBA" id="ARBA00022692"/>
    </source>
</evidence>
<keyword evidence="4 7" id="KW-0812">Transmembrane</keyword>
<dbReference type="Pfam" id="PF07690">
    <property type="entry name" value="MFS_1"/>
    <property type="match status" value="1"/>
</dbReference>
<dbReference type="RefSeq" id="WP_158337447.1">
    <property type="nucleotide sequence ID" value="NZ_CP034858.1"/>
</dbReference>
<evidence type="ECO:0000256" key="2">
    <source>
        <dbReference type="ARBA" id="ARBA00022448"/>
    </source>
</evidence>
<feature type="transmembrane region" description="Helical" evidence="7">
    <location>
        <begin position="275"/>
        <end position="292"/>
    </location>
</feature>
<keyword evidence="3" id="KW-1003">Cell membrane</keyword>
<sequence>MNFVELQVTLSFCIVFLLRMLGIFAVLPILSKYGLYLNNGNKFLIGLSIGIYGVTQIIFQIPFGMLSDRFGRKEVIIFGLFIFFIGSLIAISTSSIWTLIIGRAIQGSGAISGVSMALLSDLIRKENRIKSISIIGASFAISFLISIVSGPIIAENFGFFSIFWISAILSIFSILIVLFFIPSSEKKILKNQKKDIFQHKIQYIFNKIFVRFYLGVFSLHFLLTMNFLILPYEFECSGLLLHYHWIVYLTTIIISFFILFFIVFYFKFHFFLKNVIEICIFFIFLSFLFFLLSNHNLICLIFSLQVFFIAFNILEIFFPSYLSQEISINHYKGSIMSVYSTSQFLGIAFGGILNGWLYTFLSTKDIFLFEIFIVFIWFIFSFFCKK</sequence>
<proteinExistence type="predicted"/>
<organism evidence="9 10">
    <name type="scientific">Buchnera aphidicola subsp. Rhopalosiphum padi</name>
    <dbReference type="NCBI Taxonomy" id="98793"/>
    <lineage>
        <taxon>Bacteria</taxon>
        <taxon>Pseudomonadati</taxon>
        <taxon>Pseudomonadota</taxon>
        <taxon>Gammaproteobacteria</taxon>
        <taxon>Enterobacterales</taxon>
        <taxon>Erwiniaceae</taxon>
        <taxon>Buchnera</taxon>
    </lineage>
</organism>
<dbReference type="EMBL" id="CP034858">
    <property type="protein sequence ID" value="QCI25088.1"/>
    <property type="molecule type" value="Genomic_DNA"/>
</dbReference>
<protein>
    <submittedName>
        <fullName evidence="9">MFS transporter</fullName>
    </submittedName>
</protein>
<feature type="transmembrane region" description="Helical" evidence="7">
    <location>
        <begin position="366"/>
        <end position="384"/>
    </location>
</feature>
<feature type="transmembrane region" description="Helical" evidence="7">
    <location>
        <begin position="43"/>
        <end position="63"/>
    </location>
</feature>
<keyword evidence="5 7" id="KW-1133">Transmembrane helix</keyword>
<evidence type="ECO:0000256" key="6">
    <source>
        <dbReference type="ARBA" id="ARBA00023136"/>
    </source>
</evidence>
<feature type="transmembrane region" description="Helical" evidence="7">
    <location>
        <begin position="298"/>
        <end position="318"/>
    </location>
</feature>
<feature type="transmembrane region" description="Helical" evidence="7">
    <location>
        <begin position="242"/>
        <end position="266"/>
    </location>
</feature>
<feature type="transmembrane region" description="Helical" evidence="7">
    <location>
        <begin position="338"/>
        <end position="360"/>
    </location>
</feature>
<dbReference type="PROSITE" id="PS50850">
    <property type="entry name" value="MFS"/>
    <property type="match status" value="1"/>
</dbReference>
<dbReference type="InterPro" id="IPR036259">
    <property type="entry name" value="MFS_trans_sf"/>
</dbReference>
<evidence type="ECO:0000259" key="8">
    <source>
        <dbReference type="PROSITE" id="PS50850"/>
    </source>
</evidence>
<feature type="transmembrane region" description="Helical" evidence="7">
    <location>
        <begin position="131"/>
        <end position="153"/>
    </location>
</feature>
<dbReference type="AlphaFoldDB" id="A0A4D6YHI8"/>
<dbReference type="InterPro" id="IPR020846">
    <property type="entry name" value="MFS_dom"/>
</dbReference>
<dbReference type="InterPro" id="IPR050171">
    <property type="entry name" value="MFS_Transporters"/>
</dbReference>
<gene>
    <name evidence="9" type="ORF">D9V76_02385</name>
</gene>
<keyword evidence="2" id="KW-0813">Transport</keyword>
<dbReference type="Proteomes" id="UP000298688">
    <property type="component" value="Chromosome"/>
</dbReference>
<dbReference type="OrthoDB" id="9764259at2"/>
<name>A0A4D6YHI8_BUCRP</name>
<feature type="transmembrane region" description="Helical" evidence="7">
    <location>
        <begin position="12"/>
        <end position="31"/>
    </location>
</feature>
<reference evidence="9 10" key="1">
    <citation type="submission" date="2018-12" db="EMBL/GenBank/DDBJ databases">
        <authorList>
            <person name="Chong R.A."/>
        </authorList>
    </citation>
    <scope>NUCLEOTIDE SEQUENCE [LARGE SCALE GENOMIC DNA]</scope>
    <source>
        <strain evidence="9 10">Rpa</strain>
    </source>
</reference>
<evidence type="ECO:0000313" key="9">
    <source>
        <dbReference type="EMBL" id="QCI25088.1"/>
    </source>
</evidence>